<feature type="compositionally biased region" description="Basic residues" evidence="1">
    <location>
        <begin position="372"/>
        <end position="381"/>
    </location>
</feature>
<dbReference type="Pfam" id="PF01426">
    <property type="entry name" value="BAH"/>
    <property type="match status" value="1"/>
</dbReference>
<feature type="domain" description="BAH" evidence="2">
    <location>
        <begin position="512"/>
        <end position="663"/>
    </location>
</feature>
<reference evidence="4" key="1">
    <citation type="submission" date="2025-08" db="UniProtKB">
        <authorList>
            <consortium name="RefSeq"/>
        </authorList>
    </citation>
    <scope>IDENTIFICATION</scope>
    <source>
        <tissue evidence="4">Muscle</tissue>
    </source>
</reference>
<organism evidence="3 4">
    <name type="scientific">Limulus polyphemus</name>
    <name type="common">Atlantic horseshoe crab</name>
    <dbReference type="NCBI Taxonomy" id="6850"/>
    <lineage>
        <taxon>Eukaryota</taxon>
        <taxon>Metazoa</taxon>
        <taxon>Ecdysozoa</taxon>
        <taxon>Arthropoda</taxon>
        <taxon>Chelicerata</taxon>
        <taxon>Merostomata</taxon>
        <taxon>Xiphosura</taxon>
        <taxon>Limulidae</taxon>
        <taxon>Limulus</taxon>
    </lineage>
</organism>
<proteinExistence type="predicted"/>
<dbReference type="SMART" id="SM00439">
    <property type="entry name" value="BAH"/>
    <property type="match status" value="1"/>
</dbReference>
<evidence type="ECO:0000256" key="1">
    <source>
        <dbReference type="SAM" id="MobiDB-lite"/>
    </source>
</evidence>
<evidence type="ECO:0000313" key="3">
    <source>
        <dbReference type="Proteomes" id="UP000694941"/>
    </source>
</evidence>
<dbReference type="Gene3D" id="2.30.30.490">
    <property type="match status" value="1"/>
</dbReference>
<feature type="region of interest" description="Disordered" evidence="1">
    <location>
        <begin position="50"/>
        <end position="99"/>
    </location>
</feature>
<name>A0ABM1BJD3_LIMPO</name>
<protein>
    <submittedName>
        <fullName evidence="4">Uncharacterized protein LOC106467362</fullName>
    </submittedName>
</protein>
<accession>A0ABM1BJD3</accession>
<dbReference type="PANTHER" id="PTHR46576">
    <property type="entry name" value="BROMO ADJACENT HOMOLOGY DOMAIN-CONTAINING 1 PROTEIN"/>
    <property type="match status" value="1"/>
</dbReference>
<dbReference type="Proteomes" id="UP000694941">
    <property type="component" value="Unplaced"/>
</dbReference>
<feature type="region of interest" description="Disordered" evidence="1">
    <location>
        <begin position="238"/>
        <end position="285"/>
    </location>
</feature>
<feature type="compositionally biased region" description="Low complexity" evidence="1">
    <location>
        <begin position="445"/>
        <end position="458"/>
    </location>
</feature>
<feature type="region of interest" description="Disordered" evidence="1">
    <location>
        <begin position="15"/>
        <end position="38"/>
    </location>
</feature>
<dbReference type="InterPro" id="IPR043151">
    <property type="entry name" value="BAH_sf"/>
</dbReference>
<dbReference type="RefSeq" id="XP_013783162.1">
    <property type="nucleotide sequence ID" value="XM_013927708.2"/>
</dbReference>
<dbReference type="GeneID" id="106467362"/>
<feature type="compositionally biased region" description="Polar residues" evidence="1">
    <location>
        <begin position="309"/>
        <end position="320"/>
    </location>
</feature>
<evidence type="ECO:0000259" key="2">
    <source>
        <dbReference type="PROSITE" id="PS51038"/>
    </source>
</evidence>
<feature type="region of interest" description="Disordered" evidence="1">
    <location>
        <begin position="119"/>
        <end position="143"/>
    </location>
</feature>
<dbReference type="InterPro" id="IPR053032">
    <property type="entry name" value="BAH_domain-containing"/>
</dbReference>
<feature type="region of interest" description="Disordered" evidence="1">
    <location>
        <begin position="297"/>
        <end position="404"/>
    </location>
</feature>
<feature type="compositionally biased region" description="Low complexity" evidence="1">
    <location>
        <begin position="382"/>
        <end position="397"/>
    </location>
</feature>
<gene>
    <name evidence="4" type="primary">LOC106467362</name>
</gene>
<dbReference type="PROSITE" id="PS51038">
    <property type="entry name" value="BAH"/>
    <property type="match status" value="1"/>
</dbReference>
<dbReference type="PANTHER" id="PTHR46576:SF1">
    <property type="entry name" value="BROMO ADJACENT HOMOLOGY DOMAIN-CONTAINING 1 PROTEIN"/>
    <property type="match status" value="1"/>
</dbReference>
<feature type="compositionally biased region" description="Polar residues" evidence="1">
    <location>
        <begin position="50"/>
        <end position="62"/>
    </location>
</feature>
<feature type="region of interest" description="Disordered" evidence="1">
    <location>
        <begin position="155"/>
        <end position="222"/>
    </location>
</feature>
<dbReference type="InterPro" id="IPR001025">
    <property type="entry name" value="BAH_dom"/>
</dbReference>
<feature type="compositionally biased region" description="Polar residues" evidence="1">
    <location>
        <begin position="271"/>
        <end position="285"/>
    </location>
</feature>
<keyword evidence="3" id="KW-1185">Reference proteome</keyword>
<feature type="compositionally biased region" description="Polar residues" evidence="1">
    <location>
        <begin position="185"/>
        <end position="196"/>
    </location>
</feature>
<feature type="compositionally biased region" description="Polar residues" evidence="1">
    <location>
        <begin position="332"/>
        <end position="365"/>
    </location>
</feature>
<sequence length="664" mass="75610">MEPISQLHYPHKFINNPSHCFNRDAPHDSPPLSYYTHDMPRKTKLLPLSQENAPQNNDSRGFSQDPLPHNAQPLLQNDITDSPRPHYPQNLLASKTIPPHGFLQDPHLYRCSRDISNYNQTPRPYPVPSDVLDPNNPTSGLYSQENSLVLPRRHLKQSPSCHSLPQIPPGTHSNFHGSVHGPSFHYQSHTSPIQQRHNPKLESTGHEGNNNSRNYSPGPTYHELTPVIISRQKDIRTQIPKPTSPEGSFLSVPKAEPVNPSDTSPHRHSHQLSLNKHTVSCGKTTFPRSDTDKAIAVQSDCEAPPCPNPSTVLNGRMSSSLEKERPPISLPGKNTPSCSTANGNQNISCTPNHKNQNVVNQTLASEKTKELKSKRRTKKRVTSNQNSNSSNNKALKNSLKEGNGSFHVLKSSSIKIKHNQSKKFDYVIKQEHQDEKQRKTKVKLSNKSAKNLKLNGSLPLSKQELSRKNGKKKHSNGWSWDGTPFQKLIFLSNDNPPRFMKCFLSMRHLEGDVIRVKDCVLLKSGPKKTDLPFVAKVVDLWEDPEDGEMMMSLMWYYRPEHTEQGRRPQDMEDEIFASKHRDVNSVACIEDKCYVLTFTEYCRYRKGVKLAEEKHHPEISMVPKPEGKYPRVSRLPPEWVSSEMVFFCRKVYDFRQKRLLKNPM</sequence>
<evidence type="ECO:0000313" key="4">
    <source>
        <dbReference type="RefSeq" id="XP_013783162.1"/>
    </source>
</evidence>
<feature type="region of interest" description="Disordered" evidence="1">
    <location>
        <begin position="430"/>
        <end position="478"/>
    </location>
</feature>
<feature type="compositionally biased region" description="Polar residues" evidence="1">
    <location>
        <begin position="206"/>
        <end position="217"/>
    </location>
</feature>